<gene>
    <name evidence="2" type="ORF">KDA27_05610</name>
</gene>
<evidence type="ECO:0000313" key="2">
    <source>
        <dbReference type="EMBL" id="MCA9755259.1"/>
    </source>
</evidence>
<reference evidence="2" key="2">
    <citation type="journal article" date="2021" name="Microbiome">
        <title>Successional dynamics and alternative stable states in a saline activated sludge microbial community over 9 years.</title>
        <authorList>
            <person name="Wang Y."/>
            <person name="Ye J."/>
            <person name="Ju F."/>
            <person name="Liu L."/>
            <person name="Boyd J.A."/>
            <person name="Deng Y."/>
            <person name="Parks D.H."/>
            <person name="Jiang X."/>
            <person name="Yin X."/>
            <person name="Woodcroft B.J."/>
            <person name="Tyson G.W."/>
            <person name="Hugenholtz P."/>
            <person name="Polz M.F."/>
            <person name="Zhang T."/>
        </authorList>
    </citation>
    <scope>NUCLEOTIDE SEQUENCE</scope>
    <source>
        <strain evidence="2">HKST-UBA02</strain>
    </source>
</reference>
<protein>
    <submittedName>
        <fullName evidence="2">Uncharacterized protein</fullName>
    </submittedName>
</protein>
<feature type="compositionally biased region" description="Basic and acidic residues" evidence="1">
    <location>
        <begin position="22"/>
        <end position="38"/>
    </location>
</feature>
<sequence length="162" mass="17510">MADAAKKPSDPSSAENWVNEIVARDEESKARQKAADAPRKQRSWLPVLIPLTAACVALSIWNPGRREPEPPKLTVTERQATTALGLEIAIEAVEAYRDSTGKLPASLGDAFPFPLNVEFKQLSNGIYTLSAGTGSKRVTYRSNGPRPGMDAIVVPVAEELLK</sequence>
<feature type="region of interest" description="Disordered" evidence="1">
    <location>
        <begin position="1"/>
        <end position="38"/>
    </location>
</feature>
<dbReference type="AlphaFoldDB" id="A0A956N9V2"/>
<dbReference type="Proteomes" id="UP000739538">
    <property type="component" value="Unassembled WGS sequence"/>
</dbReference>
<accession>A0A956N9V2</accession>
<reference evidence="2" key="1">
    <citation type="submission" date="2020-04" db="EMBL/GenBank/DDBJ databases">
        <authorList>
            <person name="Zhang T."/>
        </authorList>
    </citation>
    <scope>NUCLEOTIDE SEQUENCE</scope>
    <source>
        <strain evidence="2">HKST-UBA02</strain>
    </source>
</reference>
<evidence type="ECO:0000256" key="1">
    <source>
        <dbReference type="SAM" id="MobiDB-lite"/>
    </source>
</evidence>
<dbReference type="EMBL" id="JAGQHS010000019">
    <property type="protein sequence ID" value="MCA9755259.1"/>
    <property type="molecule type" value="Genomic_DNA"/>
</dbReference>
<organism evidence="2 3">
    <name type="scientific">Eiseniibacteriota bacterium</name>
    <dbReference type="NCBI Taxonomy" id="2212470"/>
    <lineage>
        <taxon>Bacteria</taxon>
        <taxon>Candidatus Eiseniibacteriota</taxon>
    </lineage>
</organism>
<evidence type="ECO:0000313" key="3">
    <source>
        <dbReference type="Proteomes" id="UP000739538"/>
    </source>
</evidence>
<name>A0A956N9V2_UNCEI</name>
<proteinExistence type="predicted"/>
<comment type="caution">
    <text evidence="2">The sequence shown here is derived from an EMBL/GenBank/DDBJ whole genome shotgun (WGS) entry which is preliminary data.</text>
</comment>